<sequence>MTFSLLYYPWLVLKVILLISAPILTYGLLWFINLVFIKPLFDPLRNIPGPNGAKFESHIPQVMDPDITPGVYNEWRKRYGPTFRFHGFGKHDYRLLSFDKVTIYHVLTKPMYEKPWQTRRFLGRIIGRGIFSMEGDEHKAQRKIVLTAFKKESISAMMPTFLNKAEELAARWKEELHKTEDKASNTVDIAHWVSRATFDVMGMVGFEYDFHALEDESEEVYSAYRRMFSIVDKGMGLWDVLELYLPWLRKIFVTDDIKTTNECLEVIERAGKDIIARKKAALDSFLLPKQRQADLLTLLIKENKIACADEQLSDRDLLDQCSTFLLAGADTLSVALSWCIHLLSQHADVQSRLRKEIHKVYIPRDTDLSDESDDSGYQECTKCTGHGMFACRCTSENRSQILWDAVLKLPYLDAVIHEALRLSPPAHGTIRVATQDDMLPISEPLVMSDGTVKAKGQVDYIKIKKGSYIHIPIEGINHDEDRWGTDALLFNPERWQKEERHKSESMSLNVGHRNLMTFGYGQHMCVGAKLSITAMKIFLVVLLSEFDFEPASDVTIAKCNTILTRPIIKGKWSAGTQLPIQIRTLSK</sequence>
<dbReference type="InterPro" id="IPR017972">
    <property type="entry name" value="Cyt_P450_CS"/>
</dbReference>
<dbReference type="InParanoid" id="A0A409Y7F2"/>
<evidence type="ECO:0000256" key="9">
    <source>
        <dbReference type="ARBA" id="ARBA00023002"/>
    </source>
</evidence>
<evidence type="ECO:0000256" key="10">
    <source>
        <dbReference type="ARBA" id="ARBA00023004"/>
    </source>
</evidence>
<gene>
    <name evidence="16" type="ORF">CVT24_003540</name>
</gene>
<evidence type="ECO:0000256" key="1">
    <source>
        <dbReference type="ARBA" id="ARBA00001971"/>
    </source>
</evidence>
<dbReference type="Proteomes" id="UP000284842">
    <property type="component" value="Unassembled WGS sequence"/>
</dbReference>
<evidence type="ECO:0000256" key="12">
    <source>
        <dbReference type="ARBA" id="ARBA00023136"/>
    </source>
</evidence>
<feature type="transmembrane region" description="Helical" evidence="15">
    <location>
        <begin position="12"/>
        <end position="36"/>
    </location>
</feature>
<dbReference type="PANTHER" id="PTHR24305">
    <property type="entry name" value="CYTOCHROME P450"/>
    <property type="match status" value="1"/>
</dbReference>
<evidence type="ECO:0000256" key="11">
    <source>
        <dbReference type="ARBA" id="ARBA00023033"/>
    </source>
</evidence>
<dbReference type="EMBL" id="NHTK01001374">
    <property type="protein sequence ID" value="PPQ98909.1"/>
    <property type="molecule type" value="Genomic_DNA"/>
</dbReference>
<dbReference type="Gene3D" id="1.10.630.10">
    <property type="entry name" value="Cytochrome P450"/>
    <property type="match status" value="1"/>
</dbReference>
<dbReference type="SUPFAM" id="SSF48264">
    <property type="entry name" value="Cytochrome P450"/>
    <property type="match status" value="1"/>
</dbReference>
<keyword evidence="6 15" id="KW-0812">Transmembrane</keyword>
<evidence type="ECO:0000256" key="7">
    <source>
        <dbReference type="ARBA" id="ARBA00022723"/>
    </source>
</evidence>
<keyword evidence="5 13" id="KW-0349">Heme</keyword>
<evidence type="ECO:0000256" key="8">
    <source>
        <dbReference type="ARBA" id="ARBA00022989"/>
    </source>
</evidence>
<comment type="caution">
    <text evidence="16">The sequence shown here is derived from an EMBL/GenBank/DDBJ whole genome shotgun (WGS) entry which is preliminary data.</text>
</comment>
<dbReference type="PANTHER" id="PTHR24305:SF166">
    <property type="entry name" value="CYTOCHROME P450 12A4, MITOCHONDRIAL-RELATED"/>
    <property type="match status" value="1"/>
</dbReference>
<keyword evidence="9 14" id="KW-0560">Oxidoreductase</keyword>
<dbReference type="GO" id="GO:0004497">
    <property type="term" value="F:monooxygenase activity"/>
    <property type="evidence" value="ECO:0007669"/>
    <property type="project" value="UniProtKB-KW"/>
</dbReference>
<evidence type="ECO:0000256" key="3">
    <source>
        <dbReference type="ARBA" id="ARBA00004721"/>
    </source>
</evidence>
<dbReference type="GO" id="GO:0020037">
    <property type="term" value="F:heme binding"/>
    <property type="evidence" value="ECO:0007669"/>
    <property type="project" value="InterPro"/>
</dbReference>
<dbReference type="PRINTS" id="PR00463">
    <property type="entry name" value="EP450I"/>
</dbReference>
<evidence type="ECO:0000256" key="2">
    <source>
        <dbReference type="ARBA" id="ARBA00004370"/>
    </source>
</evidence>
<feature type="binding site" description="axial binding residue" evidence="13">
    <location>
        <position position="525"/>
    </location>
    <ligand>
        <name>heme</name>
        <dbReference type="ChEBI" id="CHEBI:30413"/>
    </ligand>
    <ligandPart>
        <name>Fe</name>
        <dbReference type="ChEBI" id="CHEBI:18248"/>
    </ligandPart>
</feature>
<protein>
    <recommendedName>
        <fullName evidence="18">Cytochrome P450</fullName>
    </recommendedName>
</protein>
<dbReference type="GO" id="GO:0016020">
    <property type="term" value="C:membrane"/>
    <property type="evidence" value="ECO:0007669"/>
    <property type="project" value="UniProtKB-SubCell"/>
</dbReference>
<comment type="pathway">
    <text evidence="3">Secondary metabolite biosynthesis; terpenoid biosynthesis.</text>
</comment>
<keyword evidence="17" id="KW-1185">Reference proteome</keyword>
<accession>A0A409Y7F2</accession>
<comment type="similarity">
    <text evidence="4 14">Belongs to the cytochrome P450 family.</text>
</comment>
<keyword evidence="7 13" id="KW-0479">Metal-binding</keyword>
<dbReference type="GO" id="GO:0005506">
    <property type="term" value="F:iron ion binding"/>
    <property type="evidence" value="ECO:0007669"/>
    <property type="project" value="InterPro"/>
</dbReference>
<dbReference type="InterPro" id="IPR001128">
    <property type="entry name" value="Cyt_P450"/>
</dbReference>
<name>A0A409Y7F2_9AGAR</name>
<proteinExistence type="inferred from homology"/>
<evidence type="ECO:0000256" key="5">
    <source>
        <dbReference type="ARBA" id="ARBA00022617"/>
    </source>
</evidence>
<organism evidence="16 17">
    <name type="scientific">Panaeolus cyanescens</name>
    <dbReference type="NCBI Taxonomy" id="181874"/>
    <lineage>
        <taxon>Eukaryota</taxon>
        <taxon>Fungi</taxon>
        <taxon>Dikarya</taxon>
        <taxon>Basidiomycota</taxon>
        <taxon>Agaricomycotina</taxon>
        <taxon>Agaricomycetes</taxon>
        <taxon>Agaricomycetidae</taxon>
        <taxon>Agaricales</taxon>
        <taxon>Agaricineae</taxon>
        <taxon>Galeropsidaceae</taxon>
        <taxon>Panaeolus</taxon>
    </lineage>
</organism>
<evidence type="ECO:0000313" key="17">
    <source>
        <dbReference type="Proteomes" id="UP000284842"/>
    </source>
</evidence>
<evidence type="ECO:0000256" key="13">
    <source>
        <dbReference type="PIRSR" id="PIRSR602401-1"/>
    </source>
</evidence>
<dbReference type="PRINTS" id="PR00385">
    <property type="entry name" value="P450"/>
</dbReference>
<dbReference type="AlphaFoldDB" id="A0A409Y7F2"/>
<evidence type="ECO:0008006" key="18">
    <source>
        <dbReference type="Google" id="ProtNLM"/>
    </source>
</evidence>
<keyword evidence="8 15" id="KW-1133">Transmembrane helix</keyword>
<reference evidence="16 17" key="1">
    <citation type="journal article" date="2018" name="Evol. Lett.">
        <title>Horizontal gene cluster transfer increased hallucinogenic mushroom diversity.</title>
        <authorList>
            <person name="Reynolds H.T."/>
            <person name="Vijayakumar V."/>
            <person name="Gluck-Thaler E."/>
            <person name="Korotkin H.B."/>
            <person name="Matheny P.B."/>
            <person name="Slot J.C."/>
        </authorList>
    </citation>
    <scope>NUCLEOTIDE SEQUENCE [LARGE SCALE GENOMIC DNA]</scope>
    <source>
        <strain evidence="16 17">2629</strain>
    </source>
</reference>
<evidence type="ECO:0000313" key="16">
    <source>
        <dbReference type="EMBL" id="PPQ98909.1"/>
    </source>
</evidence>
<comment type="cofactor">
    <cofactor evidence="1 13">
        <name>heme</name>
        <dbReference type="ChEBI" id="CHEBI:30413"/>
    </cofactor>
</comment>
<keyword evidence="10 13" id="KW-0408">Iron</keyword>
<evidence type="ECO:0000256" key="4">
    <source>
        <dbReference type="ARBA" id="ARBA00010617"/>
    </source>
</evidence>
<dbReference type="Pfam" id="PF00067">
    <property type="entry name" value="p450"/>
    <property type="match status" value="2"/>
</dbReference>
<evidence type="ECO:0000256" key="14">
    <source>
        <dbReference type="RuleBase" id="RU000461"/>
    </source>
</evidence>
<dbReference type="OrthoDB" id="1470350at2759"/>
<evidence type="ECO:0000256" key="15">
    <source>
        <dbReference type="SAM" id="Phobius"/>
    </source>
</evidence>
<dbReference type="STRING" id="181874.A0A409Y7F2"/>
<keyword evidence="11 14" id="KW-0503">Monooxygenase</keyword>
<comment type="subcellular location">
    <subcellularLocation>
        <location evidence="2">Membrane</location>
    </subcellularLocation>
</comment>
<dbReference type="InterPro" id="IPR036396">
    <property type="entry name" value="Cyt_P450_sf"/>
</dbReference>
<evidence type="ECO:0000256" key="6">
    <source>
        <dbReference type="ARBA" id="ARBA00022692"/>
    </source>
</evidence>
<dbReference type="GO" id="GO:0016705">
    <property type="term" value="F:oxidoreductase activity, acting on paired donors, with incorporation or reduction of molecular oxygen"/>
    <property type="evidence" value="ECO:0007669"/>
    <property type="project" value="InterPro"/>
</dbReference>
<dbReference type="InterPro" id="IPR050121">
    <property type="entry name" value="Cytochrome_P450_monoxygenase"/>
</dbReference>
<dbReference type="PROSITE" id="PS00086">
    <property type="entry name" value="CYTOCHROME_P450"/>
    <property type="match status" value="1"/>
</dbReference>
<dbReference type="InterPro" id="IPR002401">
    <property type="entry name" value="Cyt_P450_E_grp-I"/>
</dbReference>
<keyword evidence="12 15" id="KW-0472">Membrane</keyword>